<keyword evidence="2" id="KW-0472">Membrane</keyword>
<organism evidence="3 4">
    <name type="scientific">Penaeus vannamei</name>
    <name type="common">Whiteleg shrimp</name>
    <name type="synonym">Litopenaeus vannamei</name>
    <dbReference type="NCBI Taxonomy" id="6689"/>
    <lineage>
        <taxon>Eukaryota</taxon>
        <taxon>Metazoa</taxon>
        <taxon>Ecdysozoa</taxon>
        <taxon>Arthropoda</taxon>
        <taxon>Crustacea</taxon>
        <taxon>Multicrustacea</taxon>
        <taxon>Malacostraca</taxon>
        <taxon>Eumalacostraca</taxon>
        <taxon>Eucarida</taxon>
        <taxon>Decapoda</taxon>
        <taxon>Dendrobranchiata</taxon>
        <taxon>Penaeoidea</taxon>
        <taxon>Penaeidae</taxon>
        <taxon>Penaeus</taxon>
    </lineage>
</organism>
<feature type="transmembrane region" description="Helical" evidence="2">
    <location>
        <begin position="37"/>
        <end position="56"/>
    </location>
</feature>
<keyword evidence="4" id="KW-1185">Reference proteome</keyword>
<name>A0A423TGX2_PENVA</name>
<keyword evidence="2" id="KW-0812">Transmembrane</keyword>
<evidence type="ECO:0000256" key="1">
    <source>
        <dbReference type="SAM" id="MobiDB-lite"/>
    </source>
</evidence>
<dbReference type="EMBL" id="QCYY01001752">
    <property type="protein sequence ID" value="ROT75617.1"/>
    <property type="molecule type" value="Genomic_DNA"/>
</dbReference>
<keyword evidence="2" id="KW-1133">Transmembrane helix</keyword>
<feature type="region of interest" description="Disordered" evidence="1">
    <location>
        <begin position="75"/>
        <end position="117"/>
    </location>
</feature>
<dbReference type="AlphaFoldDB" id="A0A423TGX2"/>
<feature type="compositionally biased region" description="Basic and acidic residues" evidence="1">
    <location>
        <begin position="89"/>
        <end position="98"/>
    </location>
</feature>
<reference evidence="3 4" key="2">
    <citation type="submission" date="2019-01" db="EMBL/GenBank/DDBJ databases">
        <title>The decoding of complex shrimp genome reveals the adaptation for benthos swimmer, frequently molting mechanism and breeding impact on genome.</title>
        <authorList>
            <person name="Sun Y."/>
            <person name="Gao Y."/>
            <person name="Yu Y."/>
        </authorList>
    </citation>
    <scope>NUCLEOTIDE SEQUENCE [LARGE SCALE GENOMIC DNA]</scope>
    <source>
        <tissue evidence="3">Muscle</tissue>
    </source>
</reference>
<accession>A0A423TGX2</accession>
<sequence length="139" mass="15440">MDTDSECTSSGTCMCEAQCKSQDITGHGSCDCGSQYFPVWPTVFGIIGAILIFIFWHHQIAKLCRKYKYNGTLHPHMRDEPPPPPPRENSAEHPRETAWDAPPPYDALTKTGPPPMPSGISIIHTDSKCTTFLSFCQVQ</sequence>
<evidence type="ECO:0000256" key="2">
    <source>
        <dbReference type="SAM" id="Phobius"/>
    </source>
</evidence>
<proteinExistence type="predicted"/>
<evidence type="ECO:0000313" key="4">
    <source>
        <dbReference type="Proteomes" id="UP000283509"/>
    </source>
</evidence>
<reference evidence="3 4" key="1">
    <citation type="submission" date="2018-04" db="EMBL/GenBank/DDBJ databases">
        <authorList>
            <person name="Zhang X."/>
            <person name="Yuan J."/>
            <person name="Li F."/>
            <person name="Xiang J."/>
        </authorList>
    </citation>
    <scope>NUCLEOTIDE SEQUENCE [LARGE SCALE GENOMIC DNA]</scope>
    <source>
        <tissue evidence="3">Muscle</tissue>
    </source>
</reference>
<gene>
    <name evidence="3" type="ORF">C7M84_005844</name>
</gene>
<dbReference type="OrthoDB" id="6356757at2759"/>
<evidence type="ECO:0000313" key="3">
    <source>
        <dbReference type="EMBL" id="ROT75617.1"/>
    </source>
</evidence>
<protein>
    <submittedName>
        <fullName evidence="3">Uncharacterized protein</fullName>
    </submittedName>
</protein>
<comment type="caution">
    <text evidence="3">The sequence shown here is derived from an EMBL/GenBank/DDBJ whole genome shotgun (WGS) entry which is preliminary data.</text>
</comment>
<dbReference type="Proteomes" id="UP000283509">
    <property type="component" value="Unassembled WGS sequence"/>
</dbReference>